<dbReference type="Proteomes" id="UP000252884">
    <property type="component" value="Unassembled WGS sequence"/>
</dbReference>
<keyword evidence="4" id="KW-0479">Metal-binding</keyword>
<evidence type="ECO:0000256" key="2">
    <source>
        <dbReference type="ARBA" id="ARBA00008751"/>
    </source>
</evidence>
<dbReference type="OrthoDB" id="9790995at2"/>
<dbReference type="GO" id="GO:0051537">
    <property type="term" value="F:2 iron, 2 sulfur cluster binding"/>
    <property type="evidence" value="ECO:0007669"/>
    <property type="project" value="UniProtKB-KW"/>
</dbReference>
<dbReference type="SUPFAM" id="SSF55961">
    <property type="entry name" value="Bet v1-like"/>
    <property type="match status" value="1"/>
</dbReference>
<dbReference type="GO" id="GO:0005506">
    <property type="term" value="F:iron ion binding"/>
    <property type="evidence" value="ECO:0007669"/>
    <property type="project" value="InterPro"/>
</dbReference>
<proteinExistence type="inferred from homology"/>
<accession>A0A368XMA7</accession>
<dbReference type="InterPro" id="IPR036922">
    <property type="entry name" value="Rieske_2Fe-2S_sf"/>
</dbReference>
<evidence type="ECO:0000256" key="5">
    <source>
        <dbReference type="ARBA" id="ARBA00023002"/>
    </source>
</evidence>
<dbReference type="InterPro" id="IPR001663">
    <property type="entry name" value="Rng_hydr_dOase-A"/>
</dbReference>
<dbReference type="InterPro" id="IPR015879">
    <property type="entry name" value="Ring_hydroxy_dOase_asu_C_dom"/>
</dbReference>
<keyword evidence="5" id="KW-0560">Oxidoreductase</keyword>
<evidence type="ECO:0000256" key="1">
    <source>
        <dbReference type="ARBA" id="ARBA00001962"/>
    </source>
</evidence>
<evidence type="ECO:0000313" key="10">
    <source>
        <dbReference type="Proteomes" id="UP000252884"/>
    </source>
</evidence>
<reference evidence="9 10" key="1">
    <citation type="submission" date="2018-07" db="EMBL/GenBank/DDBJ databases">
        <title>Genomic Encyclopedia of Type Strains, Phase IV (KMG-IV): sequencing the most valuable type-strain genomes for metagenomic binning, comparative biology and taxonomic classification.</title>
        <authorList>
            <person name="Goeker M."/>
        </authorList>
    </citation>
    <scope>NUCLEOTIDE SEQUENCE [LARGE SCALE GENOMIC DNA]</scope>
    <source>
        <strain evidence="9 10">DSM 21634</strain>
    </source>
</reference>
<comment type="cofactor">
    <cofactor evidence="1">
        <name>Fe cation</name>
        <dbReference type="ChEBI" id="CHEBI:24875"/>
    </cofactor>
</comment>
<dbReference type="EMBL" id="QPJK01000009">
    <property type="protein sequence ID" value="RCW67607.1"/>
    <property type="molecule type" value="Genomic_DNA"/>
</dbReference>
<keyword evidence="3" id="KW-0001">2Fe-2S</keyword>
<gene>
    <name evidence="9" type="ORF">DES41_109330</name>
</gene>
<feature type="domain" description="Rieske" evidence="8">
    <location>
        <begin position="29"/>
        <end position="137"/>
    </location>
</feature>
<dbReference type="Gene3D" id="3.90.380.10">
    <property type="entry name" value="Naphthalene 1,2-dioxygenase Alpha Subunit, Chain A, domain 1"/>
    <property type="match status" value="1"/>
</dbReference>
<evidence type="ECO:0000256" key="6">
    <source>
        <dbReference type="ARBA" id="ARBA00023004"/>
    </source>
</evidence>
<comment type="similarity">
    <text evidence="2">Belongs to the bacterial ring-hydroxylating dioxygenase alpha subunit family.</text>
</comment>
<evidence type="ECO:0000256" key="3">
    <source>
        <dbReference type="ARBA" id="ARBA00022714"/>
    </source>
</evidence>
<dbReference type="PANTHER" id="PTHR43756:SF5">
    <property type="entry name" value="CHOLINE MONOOXYGENASE, CHLOROPLASTIC"/>
    <property type="match status" value="1"/>
</dbReference>
<dbReference type="GO" id="GO:0051213">
    <property type="term" value="F:dioxygenase activity"/>
    <property type="evidence" value="ECO:0007669"/>
    <property type="project" value="UniProtKB-KW"/>
</dbReference>
<evidence type="ECO:0000259" key="8">
    <source>
        <dbReference type="PROSITE" id="PS51296"/>
    </source>
</evidence>
<dbReference type="AlphaFoldDB" id="A0A368XMA7"/>
<comment type="caution">
    <text evidence="9">The sequence shown here is derived from an EMBL/GenBank/DDBJ whole genome shotgun (WGS) entry which is preliminary data.</text>
</comment>
<organism evidence="9 10">
    <name type="scientific">Pseudorhodoferax soli</name>
    <dbReference type="NCBI Taxonomy" id="545864"/>
    <lineage>
        <taxon>Bacteria</taxon>
        <taxon>Pseudomonadati</taxon>
        <taxon>Pseudomonadota</taxon>
        <taxon>Betaproteobacteria</taxon>
        <taxon>Burkholderiales</taxon>
        <taxon>Comamonadaceae</taxon>
    </lineage>
</organism>
<dbReference type="PROSITE" id="PS51296">
    <property type="entry name" value="RIESKE"/>
    <property type="match status" value="1"/>
</dbReference>
<evidence type="ECO:0000256" key="7">
    <source>
        <dbReference type="ARBA" id="ARBA00023014"/>
    </source>
</evidence>
<protein>
    <submittedName>
        <fullName evidence="9">Phenylpropionate dioxygenase-like ring-hydroxylating dioxygenase large terminal subunit</fullName>
    </submittedName>
</protein>
<dbReference type="Pfam" id="PF00355">
    <property type="entry name" value="Rieske"/>
    <property type="match status" value="1"/>
</dbReference>
<name>A0A368XMA7_9BURK</name>
<dbReference type="RefSeq" id="WP_114471096.1">
    <property type="nucleotide sequence ID" value="NZ_QPJK01000009.1"/>
</dbReference>
<dbReference type="Gene3D" id="2.102.10.10">
    <property type="entry name" value="Rieske [2Fe-2S] iron-sulphur domain"/>
    <property type="match status" value="1"/>
</dbReference>
<dbReference type="PRINTS" id="PR00090">
    <property type="entry name" value="RNGDIOXGNASE"/>
</dbReference>
<sequence length="366" mass="41251">MATGLIEPCLYRDPAHHAQELHGLFRQSWVFAGLLLELQGLAHQVVRIANTEVLLQCDRSGKPRAFLNVCAHRHAQLCSPGKHEGAVRCPYHGWVYDREGVPVGIPGKQAFPEVVAQPEQYRLAEFNCEAVGQFVFVRLASAGPGLRDWLGTQYEFLERASLGMSGITDEFRKSVDANWKVVIENSLEGYHVPAVHSTTFMQVDGMSREEAAPVFFLGDPRHSHLEHPANADWVASFARMERKIGRWPWRFEHYTHRLIFPNLTVTSFMGYSFHIQRFDPTAPELTTVHSRTTGVKFEGGTEMGRKMMERIYADGQAFTDKVFGEDSGICAKVQAGLRNAQRLAVLGEGIEDRVRHFQRAYVAATK</sequence>
<keyword evidence="7" id="KW-0411">Iron-sulfur</keyword>
<dbReference type="SUPFAM" id="SSF50022">
    <property type="entry name" value="ISP domain"/>
    <property type="match status" value="1"/>
</dbReference>
<keyword evidence="6" id="KW-0408">Iron</keyword>
<evidence type="ECO:0000256" key="4">
    <source>
        <dbReference type="ARBA" id="ARBA00022723"/>
    </source>
</evidence>
<dbReference type="InterPro" id="IPR017941">
    <property type="entry name" value="Rieske_2Fe-2S"/>
</dbReference>
<keyword evidence="10" id="KW-1185">Reference proteome</keyword>
<keyword evidence="9" id="KW-0223">Dioxygenase</keyword>
<evidence type="ECO:0000313" key="9">
    <source>
        <dbReference type="EMBL" id="RCW67607.1"/>
    </source>
</evidence>
<dbReference type="CDD" id="cd03469">
    <property type="entry name" value="Rieske_RO_Alpha_N"/>
    <property type="match status" value="1"/>
</dbReference>
<dbReference type="CDD" id="cd00680">
    <property type="entry name" value="RHO_alpha_C"/>
    <property type="match status" value="1"/>
</dbReference>
<dbReference type="Pfam" id="PF00848">
    <property type="entry name" value="Ring_hydroxyl_A"/>
    <property type="match status" value="1"/>
</dbReference>
<dbReference type="PANTHER" id="PTHR43756">
    <property type="entry name" value="CHOLINE MONOOXYGENASE, CHLOROPLASTIC"/>
    <property type="match status" value="1"/>
</dbReference>